<dbReference type="EMBL" id="DACRBY010000032">
    <property type="protein sequence ID" value="HAS8542169.1"/>
    <property type="molecule type" value="Genomic_DNA"/>
</dbReference>
<organism evidence="5">
    <name type="scientific">Vibrio vulnificus</name>
    <dbReference type="NCBI Taxonomy" id="672"/>
    <lineage>
        <taxon>Bacteria</taxon>
        <taxon>Pseudomonadati</taxon>
        <taxon>Pseudomonadota</taxon>
        <taxon>Gammaproteobacteria</taxon>
        <taxon>Vibrionales</taxon>
        <taxon>Vibrionaceae</taxon>
        <taxon>Vibrio</taxon>
    </lineage>
</organism>
<dbReference type="Gene3D" id="3.40.50.300">
    <property type="entry name" value="P-loop containing nucleotide triphosphate hydrolases"/>
    <property type="match status" value="1"/>
</dbReference>
<dbReference type="AlphaFoldDB" id="A0A8H9TH95"/>
<feature type="domain" description="Bacterial type II secretion system protein E" evidence="4">
    <location>
        <begin position="338"/>
        <end position="352"/>
    </location>
</feature>
<gene>
    <name evidence="5" type="ORF">I7730_20480</name>
</gene>
<dbReference type="Proteomes" id="UP000863257">
    <property type="component" value="Unassembled WGS sequence"/>
</dbReference>
<dbReference type="GO" id="GO:0005886">
    <property type="term" value="C:plasma membrane"/>
    <property type="evidence" value="ECO:0007669"/>
    <property type="project" value="TreeGrafter"/>
</dbReference>
<protein>
    <recommendedName>
        <fullName evidence="4">Bacterial type II secretion system protein E domain-containing protein</fullName>
    </recommendedName>
</protein>
<name>A0A8H9TH95_VIBVL</name>
<dbReference type="PROSITE" id="PS00662">
    <property type="entry name" value="T2SP_E"/>
    <property type="match status" value="1"/>
</dbReference>
<comment type="caution">
    <text evidence="5">The sequence shown here is derived from an EMBL/GenBank/DDBJ whole genome shotgun (WGS) entry which is preliminary data.</text>
</comment>
<evidence type="ECO:0000256" key="3">
    <source>
        <dbReference type="ARBA" id="ARBA00022840"/>
    </source>
</evidence>
<dbReference type="Pfam" id="PF00437">
    <property type="entry name" value="T2SSE"/>
    <property type="match status" value="1"/>
</dbReference>
<dbReference type="PANTHER" id="PTHR30258">
    <property type="entry name" value="TYPE II SECRETION SYSTEM PROTEIN GSPE-RELATED"/>
    <property type="match status" value="1"/>
</dbReference>
<evidence type="ECO:0000256" key="2">
    <source>
        <dbReference type="ARBA" id="ARBA00022741"/>
    </source>
</evidence>
<keyword evidence="3" id="KW-0067">ATP-binding</keyword>
<evidence type="ECO:0000256" key="1">
    <source>
        <dbReference type="ARBA" id="ARBA00006611"/>
    </source>
</evidence>
<evidence type="ECO:0000259" key="4">
    <source>
        <dbReference type="PROSITE" id="PS00662"/>
    </source>
</evidence>
<dbReference type="InterPro" id="IPR027417">
    <property type="entry name" value="P-loop_NTPase"/>
</dbReference>
<evidence type="ECO:0000313" key="5">
    <source>
        <dbReference type="EMBL" id="HAS8542169.1"/>
    </source>
</evidence>
<dbReference type="SUPFAM" id="SSF52540">
    <property type="entry name" value="P-loop containing nucleoside triphosphate hydrolases"/>
    <property type="match status" value="1"/>
</dbReference>
<dbReference type="GO" id="GO:0005524">
    <property type="term" value="F:ATP binding"/>
    <property type="evidence" value="ECO:0007669"/>
    <property type="project" value="UniProtKB-KW"/>
</dbReference>
<reference evidence="5" key="2">
    <citation type="submission" date="2019-01" db="EMBL/GenBank/DDBJ databases">
        <authorList>
            <consortium name="NCBI Pathogen Detection Project"/>
        </authorList>
    </citation>
    <scope>NUCLEOTIDE SEQUENCE</scope>
    <source>
        <strain evidence="5">BCW_3452</strain>
    </source>
</reference>
<dbReference type="CDD" id="cd01129">
    <property type="entry name" value="PulE-GspE-like"/>
    <property type="match status" value="1"/>
</dbReference>
<proteinExistence type="inferred from homology"/>
<comment type="similarity">
    <text evidence="1">Belongs to the GSP E family.</text>
</comment>
<dbReference type="PANTHER" id="PTHR30258:SF1">
    <property type="entry name" value="PROTEIN TRANSPORT PROTEIN HOFB HOMOLOG"/>
    <property type="match status" value="1"/>
</dbReference>
<reference evidence="5" key="1">
    <citation type="journal article" date="2018" name="Genome Biol.">
        <title>SKESA: strategic k-mer extension for scrupulous assemblies.</title>
        <authorList>
            <person name="Souvorov A."/>
            <person name="Agarwala R."/>
            <person name="Lipman D.J."/>
        </authorList>
    </citation>
    <scope>NUCLEOTIDE SEQUENCE</scope>
    <source>
        <strain evidence="5">BCW_3452</strain>
    </source>
</reference>
<sequence>MLKRIENVSDLGPKWKLIGAKGGDTSVIKTQERYLSVFSVVSVSVKEEGGIEKEIIMMLGSKSFLRSKIGYGYLETLKAHYGEPPEIRPIESGKFFTELYKEWEGKRKTETSLSGNKKEDVKEYDNVKEADKLVSKMMKEGVSDIHLEVREETGVFRKRINSLLVPHDSVSPAQGLSWANTFFNVLTESAKTDFNRKEVQDAVFEREIHGQKIRGRIATSPIGKSGFDVVIRLIPVSTDSKPVSLQKLNYSEQEIKRIEIATNKPSGMIIICGTTGSGKSTTLKNLLMMQGLKARNMNKIITVEDPVEYYIPNASQITVMRDKDGKSTQFHAAGRAALRQDPDIIMIGEIRDAVTAELAKEACQSGHPLYTTLHASSCFGAIPRLEAIGVGRDVLASENFLAGTIYQKLLPKVCDKCAVTASDNMIPIRMNEIDVIGSLRLMTDEKALEWEDIYKKDAPKTNFVRFLQDNEVINASQADSIVMSFEEYNSKEKRQEAYDRIASVANLKSDKILFKGSGCSHCNGTGVIGRVPASESMVFDLNMREMIGRSSDSELVNYWKKNMGGKETIEDAIMKMRRGLIDPMDVEHHIDYLTTVSG</sequence>
<keyword evidence="2" id="KW-0547">Nucleotide-binding</keyword>
<dbReference type="Gene3D" id="3.30.450.90">
    <property type="match status" value="1"/>
</dbReference>
<dbReference type="InterPro" id="IPR001482">
    <property type="entry name" value="T2SS/T4SS_dom"/>
</dbReference>
<dbReference type="GO" id="GO:0016887">
    <property type="term" value="F:ATP hydrolysis activity"/>
    <property type="evidence" value="ECO:0007669"/>
    <property type="project" value="TreeGrafter"/>
</dbReference>
<accession>A0A8H9TH95</accession>